<evidence type="ECO:0008006" key="6">
    <source>
        <dbReference type="Google" id="ProtNLM"/>
    </source>
</evidence>
<sequence>MRFLLSLEGADPDCRMYQGRTPLFLAAGNGKEDAVGYLLALRVDTDPKTVHRETPLLEAARRGHARVVQQLLAVERVDPDAADGHQRTPLIAAALRGHADVVKLLPATGRVQLDARDQQGMTPLM</sequence>
<dbReference type="AlphaFoldDB" id="A0A8H4M816"/>
<evidence type="ECO:0000256" key="1">
    <source>
        <dbReference type="ARBA" id="ARBA00022737"/>
    </source>
</evidence>
<organism evidence="4 5">
    <name type="scientific">Aspergillus fumigatiaffinis</name>
    <dbReference type="NCBI Taxonomy" id="340414"/>
    <lineage>
        <taxon>Eukaryota</taxon>
        <taxon>Fungi</taxon>
        <taxon>Dikarya</taxon>
        <taxon>Ascomycota</taxon>
        <taxon>Pezizomycotina</taxon>
        <taxon>Eurotiomycetes</taxon>
        <taxon>Eurotiomycetidae</taxon>
        <taxon>Eurotiales</taxon>
        <taxon>Aspergillaceae</taxon>
        <taxon>Aspergillus</taxon>
        <taxon>Aspergillus subgen. Fumigati</taxon>
    </lineage>
</organism>
<dbReference type="InterPro" id="IPR002110">
    <property type="entry name" value="Ankyrin_rpt"/>
</dbReference>
<evidence type="ECO:0000256" key="2">
    <source>
        <dbReference type="ARBA" id="ARBA00023043"/>
    </source>
</evidence>
<accession>A0A8H4M816</accession>
<dbReference type="Pfam" id="PF00023">
    <property type="entry name" value="Ank"/>
    <property type="match status" value="1"/>
</dbReference>
<dbReference type="EMBL" id="JAAAPX010000071">
    <property type="protein sequence ID" value="KAF4234143.1"/>
    <property type="molecule type" value="Genomic_DNA"/>
</dbReference>
<keyword evidence="5" id="KW-1185">Reference proteome</keyword>
<dbReference type="Pfam" id="PF12796">
    <property type="entry name" value="Ank_2"/>
    <property type="match status" value="1"/>
</dbReference>
<keyword evidence="2 3" id="KW-0040">ANK repeat</keyword>
<feature type="repeat" description="ANK" evidence="3">
    <location>
        <begin position="18"/>
        <end position="50"/>
    </location>
</feature>
<dbReference type="PROSITE" id="PS50088">
    <property type="entry name" value="ANK_REPEAT"/>
    <property type="match status" value="1"/>
</dbReference>
<gene>
    <name evidence="4" type="ORF">CNMCM6805_008849</name>
</gene>
<reference evidence="4" key="2">
    <citation type="submission" date="2020-04" db="EMBL/GenBank/DDBJ databases">
        <authorList>
            <person name="Santos R.A.C."/>
            <person name="Steenwyk J.L."/>
            <person name="Rivero-Menendez O."/>
            <person name="Mead M.E."/>
            <person name="Silva L.P."/>
            <person name="Bastos R.W."/>
            <person name="Alastruey-Izquierdo A."/>
            <person name="Goldman G.H."/>
            <person name="Rokas A."/>
        </authorList>
    </citation>
    <scope>NUCLEOTIDE SEQUENCE</scope>
    <source>
        <strain evidence="4">CNM-CM6805</strain>
    </source>
</reference>
<evidence type="ECO:0000313" key="5">
    <source>
        <dbReference type="Proteomes" id="UP000653565"/>
    </source>
</evidence>
<dbReference type="Proteomes" id="UP000653565">
    <property type="component" value="Unassembled WGS sequence"/>
</dbReference>
<dbReference type="InterPro" id="IPR036770">
    <property type="entry name" value="Ankyrin_rpt-contain_sf"/>
</dbReference>
<dbReference type="SMART" id="SM00248">
    <property type="entry name" value="ANK"/>
    <property type="match status" value="3"/>
</dbReference>
<proteinExistence type="predicted"/>
<dbReference type="SUPFAM" id="SSF48403">
    <property type="entry name" value="Ankyrin repeat"/>
    <property type="match status" value="1"/>
</dbReference>
<dbReference type="PROSITE" id="PS50297">
    <property type="entry name" value="ANK_REP_REGION"/>
    <property type="match status" value="1"/>
</dbReference>
<evidence type="ECO:0000256" key="3">
    <source>
        <dbReference type="PROSITE-ProRule" id="PRU00023"/>
    </source>
</evidence>
<reference evidence="4" key="1">
    <citation type="journal article" date="2020" name="bioRxiv">
        <title>Genomic and phenotypic heterogeneity of clinical isolates of the human pathogens Aspergillus fumigatus, Aspergillus lentulus and Aspergillus fumigatiaffinis.</title>
        <authorList>
            <person name="dos Santos R.A.C."/>
            <person name="Steenwyk J.L."/>
            <person name="Rivero-Menendez O."/>
            <person name="Mead M.E."/>
            <person name="Silva L.P."/>
            <person name="Bastos R.W."/>
            <person name="Alastruey-Izquierdo A."/>
            <person name="Goldman G.H."/>
            <person name="Rokas A."/>
        </authorList>
    </citation>
    <scope>NUCLEOTIDE SEQUENCE</scope>
    <source>
        <strain evidence="4">CNM-CM6805</strain>
    </source>
</reference>
<protein>
    <recommendedName>
        <fullName evidence="6">Ankyrin repeat protein</fullName>
    </recommendedName>
</protein>
<name>A0A8H4M816_9EURO</name>
<keyword evidence="1" id="KW-0677">Repeat</keyword>
<dbReference type="PANTHER" id="PTHR24198">
    <property type="entry name" value="ANKYRIN REPEAT AND PROTEIN KINASE DOMAIN-CONTAINING PROTEIN"/>
    <property type="match status" value="1"/>
</dbReference>
<evidence type="ECO:0000313" key="4">
    <source>
        <dbReference type="EMBL" id="KAF4234143.1"/>
    </source>
</evidence>
<dbReference type="PANTHER" id="PTHR24198:SF165">
    <property type="entry name" value="ANKYRIN REPEAT-CONTAINING PROTEIN-RELATED"/>
    <property type="match status" value="1"/>
</dbReference>
<dbReference type="Gene3D" id="1.25.40.20">
    <property type="entry name" value="Ankyrin repeat-containing domain"/>
    <property type="match status" value="2"/>
</dbReference>
<comment type="caution">
    <text evidence="4">The sequence shown here is derived from an EMBL/GenBank/DDBJ whole genome shotgun (WGS) entry which is preliminary data.</text>
</comment>